<feature type="signal peptide" evidence="2">
    <location>
        <begin position="1"/>
        <end position="17"/>
    </location>
</feature>
<evidence type="ECO:0000313" key="4">
    <source>
        <dbReference type="Proteomes" id="UP001642520"/>
    </source>
</evidence>
<proteinExistence type="predicted"/>
<organism evidence="3 4">
    <name type="scientific">Xylocopa violacea</name>
    <name type="common">Violet carpenter bee</name>
    <name type="synonym">Apis violacea</name>
    <dbReference type="NCBI Taxonomy" id="135666"/>
    <lineage>
        <taxon>Eukaryota</taxon>
        <taxon>Metazoa</taxon>
        <taxon>Ecdysozoa</taxon>
        <taxon>Arthropoda</taxon>
        <taxon>Hexapoda</taxon>
        <taxon>Insecta</taxon>
        <taxon>Pterygota</taxon>
        <taxon>Neoptera</taxon>
        <taxon>Endopterygota</taxon>
        <taxon>Hymenoptera</taxon>
        <taxon>Apocrita</taxon>
        <taxon>Aculeata</taxon>
        <taxon>Apoidea</taxon>
        <taxon>Anthophila</taxon>
        <taxon>Apidae</taxon>
        <taxon>Xylocopa</taxon>
        <taxon>Xylocopa</taxon>
    </lineage>
</organism>
<feature type="region of interest" description="Disordered" evidence="1">
    <location>
        <begin position="46"/>
        <end position="102"/>
    </location>
</feature>
<keyword evidence="2" id="KW-0732">Signal</keyword>
<evidence type="ECO:0000256" key="2">
    <source>
        <dbReference type="SAM" id="SignalP"/>
    </source>
</evidence>
<dbReference type="Proteomes" id="UP001642520">
    <property type="component" value="Unassembled WGS sequence"/>
</dbReference>
<dbReference type="InterPro" id="IPR031983">
    <property type="entry name" value="DUF4786"/>
</dbReference>
<dbReference type="Pfam" id="PF16027">
    <property type="entry name" value="DUF4786"/>
    <property type="match status" value="1"/>
</dbReference>
<comment type="caution">
    <text evidence="3">The sequence shown here is derived from an EMBL/GenBank/DDBJ whole genome shotgun (WGS) entry which is preliminary data.</text>
</comment>
<feature type="compositionally biased region" description="Basic and acidic residues" evidence="1">
    <location>
        <begin position="79"/>
        <end position="102"/>
    </location>
</feature>
<protein>
    <submittedName>
        <fullName evidence="3">Uncharacterized protein</fullName>
    </submittedName>
</protein>
<accession>A0ABP1P131</accession>
<feature type="compositionally biased region" description="Basic and acidic residues" evidence="1">
    <location>
        <begin position="57"/>
        <end position="70"/>
    </location>
</feature>
<reference evidence="3 4" key="1">
    <citation type="submission" date="2024-08" db="EMBL/GenBank/DDBJ databases">
        <authorList>
            <person name="Will J Nash"/>
            <person name="Angela Man"/>
            <person name="Seanna McTaggart"/>
            <person name="Kendall Baker"/>
            <person name="Tom Barker"/>
            <person name="Leah Catchpole"/>
            <person name="Alex Durrant"/>
            <person name="Karim Gharbi"/>
            <person name="Naomi Irish"/>
            <person name="Gemy Kaithakottil"/>
            <person name="Debby Ku"/>
            <person name="Aaliyah Providence"/>
            <person name="Felix Shaw"/>
            <person name="David Swarbreck"/>
            <person name="Chris Watkins"/>
            <person name="Ann M. McCartney"/>
            <person name="Giulio Formenti"/>
            <person name="Alice Mouton"/>
            <person name="Noel Vella"/>
            <person name="Bjorn M von Reumont"/>
            <person name="Adriana Vella"/>
            <person name="Wilfried Haerty"/>
        </authorList>
    </citation>
    <scope>NUCLEOTIDE SEQUENCE [LARGE SCALE GENOMIC DNA]</scope>
</reference>
<sequence length="337" mass="38074">MRNSLVLLVSIVASAAAAPLQDTLNGRLFPRNKDAFPVSTETEIVTGKDATNQPAKKQSEETDGGTKDSKASVLASLASHDKRAENKHDVPRSPKRFNEARDKITKRTRKHKAIFVNYPIVQQPPFLNAAYEVEDSNNNNDDDDDDDDGNNDDSVIEGRTRVDPNRFQESDIFYIRLPPTPYMFVPGLGYISQPPTYSTASLRPHTLYAKPGRPKPVTNHPFIKLPIDFVSNGKPTSVYHWQKKTNKKPTDSPIMSLDSLSADFVNNGKPTSIYQWQANLKPINKPVDFVNNLDKGPYMFNGKPVSFFLLKSDGTSLPRQPIRYPDYRQNDSYYRRR</sequence>
<feature type="compositionally biased region" description="Polar residues" evidence="1">
    <location>
        <begin position="46"/>
        <end position="56"/>
    </location>
</feature>
<feature type="region of interest" description="Disordered" evidence="1">
    <location>
        <begin position="134"/>
        <end position="162"/>
    </location>
</feature>
<name>A0ABP1P131_XYLVO</name>
<feature type="chain" id="PRO_5047318365" evidence="2">
    <location>
        <begin position="18"/>
        <end position="337"/>
    </location>
</feature>
<gene>
    <name evidence="3" type="ORF">XYLVIOL_LOCUS7262</name>
</gene>
<feature type="compositionally biased region" description="Acidic residues" evidence="1">
    <location>
        <begin position="134"/>
        <end position="155"/>
    </location>
</feature>
<evidence type="ECO:0000256" key="1">
    <source>
        <dbReference type="SAM" id="MobiDB-lite"/>
    </source>
</evidence>
<dbReference type="EMBL" id="CAXAJV020001294">
    <property type="protein sequence ID" value="CAL7945528.1"/>
    <property type="molecule type" value="Genomic_DNA"/>
</dbReference>
<keyword evidence="4" id="KW-1185">Reference proteome</keyword>
<evidence type="ECO:0000313" key="3">
    <source>
        <dbReference type="EMBL" id="CAL7945528.1"/>
    </source>
</evidence>